<feature type="signal peptide" evidence="2">
    <location>
        <begin position="1"/>
        <end position="19"/>
    </location>
</feature>
<dbReference type="Proteomes" id="UP000696280">
    <property type="component" value="Unassembled WGS sequence"/>
</dbReference>
<comment type="caution">
    <text evidence="3">The sequence shown here is derived from an EMBL/GenBank/DDBJ whole genome shotgun (WGS) entry which is preliminary data.</text>
</comment>
<keyword evidence="1" id="KW-1133">Transmembrane helix</keyword>
<accession>A0A9N9KVV7</accession>
<dbReference type="AlphaFoldDB" id="A0A9N9KVV7"/>
<keyword evidence="1" id="KW-0472">Membrane</keyword>
<proteinExistence type="predicted"/>
<gene>
    <name evidence="3" type="ORF">HYFRA_00003265</name>
</gene>
<protein>
    <submittedName>
        <fullName evidence="3">Uncharacterized protein</fullName>
    </submittedName>
</protein>
<keyword evidence="1" id="KW-0812">Transmembrane</keyword>
<sequence>MGTLILAITHLLFFQFLDGREVDGPRNVASQSIVVTVSNGLAIAFGITLRTSLAIAFCQHLWRLLRQSAMKVSLIEDLFTMRSNPFLLLKLTVLKATPSLVLLVILMLASQVATAFPPGAINVVSTQRSSIELVPITSFNASFMGNGSGVAAQANSFVNIDPSPENGGYIPSFEGFTVTSSNILSRLARQVLSSGESLPMASPCGVNCTYHQVFEGPFMECSTTSTNVTWRGLAITNDDPLLAYSGKWTSGTEIVGGNPLHKKLYNGTYSLATFNSTTHEPISVVAFFETDKYEGEAVVQQDNTTCTPGRALYTVNNTYENNVLRTTYTTQPLERLVNLNIPTHEHVVLVPGINMPLSAYLGIEPANWTSSALAIYRDTNHMAIHGALLSWLNGNYTGLLPTNDTHGTHLRDVARVSEEEHLYWIETIDNIEGGITYALGESTAGQIMSASRLNKNFDQLYSNGGTSGPLFKITQDVFNDYLFKITTSAMQAYGRWNTTTNATVFENINVYTFSQPLNLVLPYFITLFVSIPFIILGSYALILNGVSATDGGFVQILATTTGSAALDDAAAGGCLGGDENVAQRLKDLKIRYGELVGRRPGNVKLAGFGIDNEVIPLTKGEKYGIARYRHCVGVDSGKPYFNGPISSEFAQQYLSEATKKPSKSHFVSFMARSQFEAGRGFVKS</sequence>
<feature type="chain" id="PRO_5040390405" evidence="2">
    <location>
        <begin position="20"/>
        <end position="684"/>
    </location>
</feature>
<organism evidence="3 4">
    <name type="scientific">Hymenoscyphus fraxineus</name>
    <dbReference type="NCBI Taxonomy" id="746836"/>
    <lineage>
        <taxon>Eukaryota</taxon>
        <taxon>Fungi</taxon>
        <taxon>Dikarya</taxon>
        <taxon>Ascomycota</taxon>
        <taxon>Pezizomycotina</taxon>
        <taxon>Leotiomycetes</taxon>
        <taxon>Helotiales</taxon>
        <taxon>Helotiaceae</taxon>
        <taxon>Hymenoscyphus</taxon>
    </lineage>
</organism>
<dbReference type="PANTHER" id="PTHR35041:SF6">
    <property type="entry name" value="FORMYLMETHIONINE DEFORMYLASE-LIKE PROTEIN-RELATED"/>
    <property type="match status" value="1"/>
</dbReference>
<evidence type="ECO:0000256" key="2">
    <source>
        <dbReference type="SAM" id="SignalP"/>
    </source>
</evidence>
<name>A0A9N9KVV7_9HELO</name>
<keyword evidence="4" id="KW-1185">Reference proteome</keyword>
<dbReference type="OrthoDB" id="5322539at2759"/>
<dbReference type="EMBL" id="CAJVRL010000049">
    <property type="protein sequence ID" value="CAG8953070.1"/>
    <property type="molecule type" value="Genomic_DNA"/>
</dbReference>
<reference evidence="3" key="1">
    <citation type="submission" date="2021-07" db="EMBL/GenBank/DDBJ databases">
        <authorList>
            <person name="Durling M."/>
        </authorList>
    </citation>
    <scope>NUCLEOTIDE SEQUENCE</scope>
</reference>
<evidence type="ECO:0000313" key="3">
    <source>
        <dbReference type="EMBL" id="CAG8953070.1"/>
    </source>
</evidence>
<evidence type="ECO:0000313" key="4">
    <source>
        <dbReference type="Proteomes" id="UP000696280"/>
    </source>
</evidence>
<feature type="transmembrane region" description="Helical" evidence="1">
    <location>
        <begin position="520"/>
        <end position="542"/>
    </location>
</feature>
<dbReference type="PANTHER" id="PTHR35041">
    <property type="entry name" value="MEDIATOR OF RNA POLYMERASE II TRANSCRIPTION SUBUNIT 1"/>
    <property type="match status" value="1"/>
</dbReference>
<keyword evidence="2" id="KW-0732">Signal</keyword>
<evidence type="ECO:0000256" key="1">
    <source>
        <dbReference type="SAM" id="Phobius"/>
    </source>
</evidence>